<feature type="compositionally biased region" description="Basic and acidic residues" evidence="1">
    <location>
        <begin position="35"/>
        <end position="49"/>
    </location>
</feature>
<protein>
    <submittedName>
        <fullName evidence="2">Uncharacterized protein</fullName>
    </submittedName>
</protein>
<feature type="region of interest" description="Disordered" evidence="1">
    <location>
        <begin position="1"/>
        <end position="112"/>
    </location>
</feature>
<evidence type="ECO:0000256" key="1">
    <source>
        <dbReference type="SAM" id="MobiDB-lite"/>
    </source>
</evidence>
<name>A0A250L323_9BURK</name>
<proteinExistence type="predicted"/>
<sequence>MKYGGQVRAAVDIDDAQREAAAQDAGPVGSGGNERFPHDVWRRGKDGLGARRHGGSGVDWTKGVRGRPNDIATSRAFIPPWSLAVSSKRGEDKTGLLSDQPSRGANAARPEP</sequence>
<gene>
    <name evidence="2" type="ORF">BCCH1_14430</name>
</gene>
<dbReference type="EMBL" id="AP018357">
    <property type="protein sequence ID" value="BBA39022.1"/>
    <property type="molecule type" value="Genomic_DNA"/>
</dbReference>
<organism evidence="2">
    <name type="scientific">Burkholderia contaminans</name>
    <dbReference type="NCBI Taxonomy" id="488447"/>
    <lineage>
        <taxon>Bacteria</taxon>
        <taxon>Pseudomonadati</taxon>
        <taxon>Pseudomonadota</taxon>
        <taxon>Betaproteobacteria</taxon>
        <taxon>Burkholderiales</taxon>
        <taxon>Burkholderiaceae</taxon>
        <taxon>Burkholderia</taxon>
        <taxon>Burkholderia cepacia complex</taxon>
    </lineage>
</organism>
<dbReference type="AlphaFoldDB" id="A0A250L323"/>
<evidence type="ECO:0000313" key="2">
    <source>
        <dbReference type="EMBL" id="BBA39022.1"/>
    </source>
</evidence>
<reference evidence="2" key="2">
    <citation type="journal article" date="2017" name="Genome Announc.">
        <title>High-Quality Draft Genome Sequence of Burkholderia contaminans CH-1, a Gram-Negative Bacterium That Metabolizes 2-Azahypoxanthine, a Plant Growth-Regulating Compound.</title>
        <authorList>
            <person name="Choi J.-H."/>
            <person name="Sugiura H."/>
            <person name="Moriuchi R."/>
            <person name="Kawagishi H."/>
            <person name="Dohra H."/>
        </authorList>
    </citation>
    <scope>NUCLEOTIDE SEQUENCE</scope>
    <source>
        <strain evidence="2">CH-1</strain>
    </source>
</reference>
<reference evidence="2" key="1">
    <citation type="journal article" date="2016" name="Biosci. Biotechnol. Biochem.">
        <title>Bioconversion of AHX to AOH by resting cells of Burkholderia contaminans CH-1.</title>
        <authorList>
            <person name="Choi J.H."/>
            <person name="Kikuchi A."/>
            <person name="Pumkaeo P."/>
            <person name="Hirai H."/>
            <person name="Tokuyama S."/>
            <person name="Kawagishi H."/>
        </authorList>
    </citation>
    <scope>NUCLEOTIDE SEQUENCE</scope>
    <source>
        <strain evidence="2">CH-1</strain>
    </source>
</reference>
<accession>A0A250L323</accession>